<evidence type="ECO:0008006" key="5">
    <source>
        <dbReference type="Google" id="ProtNLM"/>
    </source>
</evidence>
<keyword evidence="4" id="KW-1185">Reference proteome</keyword>
<evidence type="ECO:0000313" key="3">
    <source>
        <dbReference type="EMBL" id="NBH62495.1"/>
    </source>
</evidence>
<organism evidence="3 4">
    <name type="scientific">Anaerotruncus colihominis</name>
    <dbReference type="NCBI Taxonomy" id="169435"/>
    <lineage>
        <taxon>Bacteria</taxon>
        <taxon>Bacillati</taxon>
        <taxon>Bacillota</taxon>
        <taxon>Clostridia</taxon>
        <taxon>Eubacteriales</taxon>
        <taxon>Oscillospiraceae</taxon>
        <taxon>Anaerotruncus</taxon>
    </lineage>
</organism>
<evidence type="ECO:0000313" key="4">
    <source>
        <dbReference type="Proteomes" id="UP000446866"/>
    </source>
</evidence>
<dbReference type="Proteomes" id="UP000446866">
    <property type="component" value="Unassembled WGS sequence"/>
</dbReference>
<evidence type="ECO:0000256" key="2">
    <source>
        <dbReference type="SAM" id="SignalP"/>
    </source>
</evidence>
<comment type="caution">
    <text evidence="3">The sequence shown here is derived from an EMBL/GenBank/DDBJ whole genome shotgun (WGS) entry which is preliminary data.</text>
</comment>
<name>A0A845QMS8_9FIRM</name>
<feature type="chain" id="PRO_5032521300" description="LPXTG cell wall anchor domain-containing protein" evidence="2">
    <location>
        <begin position="29"/>
        <end position="123"/>
    </location>
</feature>
<accession>A0A845QMS8</accession>
<gene>
    <name evidence="3" type="ORF">D0435_12630</name>
</gene>
<dbReference type="RefSeq" id="WP_160202782.1">
    <property type="nucleotide sequence ID" value="NZ_QXWK01000025.1"/>
</dbReference>
<sequence>MRIKILRMDCFLFSILLFILTMAAPVCAVEKNMQTETGGYLNLPESKSVYIQDTVEIQPEEIPKNESEKEESMINSEQRTKQLGRIIIPETGDLQSLGIYLLVLFGAGDVFVTIYRRRKEQDD</sequence>
<keyword evidence="2" id="KW-0732">Signal</keyword>
<keyword evidence="1" id="KW-0812">Transmembrane</keyword>
<keyword evidence="1" id="KW-0472">Membrane</keyword>
<reference evidence="3 4" key="1">
    <citation type="submission" date="2018-08" db="EMBL/GenBank/DDBJ databases">
        <title>Murine metabolic-syndrome-specific gut microbial biobank.</title>
        <authorList>
            <person name="Liu C."/>
        </authorList>
    </citation>
    <scope>NUCLEOTIDE SEQUENCE [LARGE SCALE GENOMIC DNA]</scope>
    <source>
        <strain evidence="3 4">28</strain>
    </source>
</reference>
<feature type="signal peptide" evidence="2">
    <location>
        <begin position="1"/>
        <end position="28"/>
    </location>
</feature>
<evidence type="ECO:0000256" key="1">
    <source>
        <dbReference type="SAM" id="Phobius"/>
    </source>
</evidence>
<protein>
    <recommendedName>
        <fullName evidence="5">LPXTG cell wall anchor domain-containing protein</fullName>
    </recommendedName>
</protein>
<dbReference type="AlphaFoldDB" id="A0A845QMS8"/>
<proteinExistence type="predicted"/>
<dbReference type="EMBL" id="QXWK01000025">
    <property type="protein sequence ID" value="NBH62495.1"/>
    <property type="molecule type" value="Genomic_DNA"/>
</dbReference>
<keyword evidence="1" id="KW-1133">Transmembrane helix</keyword>
<feature type="transmembrane region" description="Helical" evidence="1">
    <location>
        <begin position="97"/>
        <end position="115"/>
    </location>
</feature>